<reference evidence="1 2" key="1">
    <citation type="submission" date="2020-08" db="EMBL/GenBank/DDBJ databases">
        <title>Genomic Encyclopedia of Type Strains, Phase IV (KMG-IV): sequencing the most valuable type-strain genomes for metagenomic binning, comparative biology and taxonomic classification.</title>
        <authorList>
            <person name="Goeker M."/>
        </authorList>
    </citation>
    <scope>NUCLEOTIDE SEQUENCE [LARGE SCALE GENOMIC DNA]</scope>
    <source>
        <strain evidence="1 2">DSM 100044</strain>
    </source>
</reference>
<accession>A0A7W9EVX8</accession>
<dbReference type="Proteomes" id="UP000546200">
    <property type="component" value="Unassembled WGS sequence"/>
</dbReference>
<sequence>MIEHEPVDILGLSENLAAMTTGVIAHAVDETNGLWLYRKGGSPLLLSAWGVDIADRFEVFTLTVMTLEQAQAAAGGVAATAGGVR</sequence>
<organism evidence="1 2">
    <name type="scientific">Sphingomonas aerophila</name>
    <dbReference type="NCBI Taxonomy" id="1344948"/>
    <lineage>
        <taxon>Bacteria</taxon>
        <taxon>Pseudomonadati</taxon>
        <taxon>Pseudomonadota</taxon>
        <taxon>Alphaproteobacteria</taxon>
        <taxon>Sphingomonadales</taxon>
        <taxon>Sphingomonadaceae</taxon>
        <taxon>Sphingomonas</taxon>
    </lineage>
</organism>
<protein>
    <submittedName>
        <fullName evidence="1">Uncharacterized protein</fullName>
    </submittedName>
</protein>
<name>A0A7W9EVX8_9SPHN</name>
<dbReference type="EMBL" id="JACIJK010000015">
    <property type="protein sequence ID" value="MBB5716809.1"/>
    <property type="molecule type" value="Genomic_DNA"/>
</dbReference>
<keyword evidence="2" id="KW-1185">Reference proteome</keyword>
<dbReference type="AlphaFoldDB" id="A0A7W9EVX8"/>
<comment type="caution">
    <text evidence="1">The sequence shown here is derived from an EMBL/GenBank/DDBJ whole genome shotgun (WGS) entry which is preliminary data.</text>
</comment>
<evidence type="ECO:0000313" key="1">
    <source>
        <dbReference type="EMBL" id="MBB5716809.1"/>
    </source>
</evidence>
<proteinExistence type="predicted"/>
<gene>
    <name evidence="1" type="ORF">FHS94_003681</name>
</gene>
<dbReference type="RefSeq" id="WP_184060403.1">
    <property type="nucleotide sequence ID" value="NZ_JACIJK010000015.1"/>
</dbReference>
<evidence type="ECO:0000313" key="2">
    <source>
        <dbReference type="Proteomes" id="UP000546200"/>
    </source>
</evidence>